<protein>
    <submittedName>
        <fullName evidence="1">Uncharacterized protein</fullName>
    </submittedName>
</protein>
<dbReference type="Proteomes" id="UP000663722">
    <property type="component" value="Chromosome"/>
</dbReference>
<organism evidence="1 2">
    <name type="scientific">Desulfonema magnum</name>
    <dbReference type="NCBI Taxonomy" id="45655"/>
    <lineage>
        <taxon>Bacteria</taxon>
        <taxon>Pseudomonadati</taxon>
        <taxon>Thermodesulfobacteriota</taxon>
        <taxon>Desulfobacteria</taxon>
        <taxon>Desulfobacterales</taxon>
        <taxon>Desulfococcaceae</taxon>
        <taxon>Desulfonema</taxon>
    </lineage>
</organism>
<name>A0A975BW80_9BACT</name>
<dbReference type="AlphaFoldDB" id="A0A975BW80"/>
<evidence type="ECO:0000313" key="1">
    <source>
        <dbReference type="EMBL" id="QTA92290.1"/>
    </source>
</evidence>
<sequence>MEKLIKNIRPYINGLINLPVSLAWKGYGSQIYLEIGRLTPLENVRQHHENGEACISADWDWRIEKDKKILFGSSNSGPQIDRGLNEGSLIESISISGEVPELEMIFTGNLRLKSMVMLTGDPECG</sequence>
<keyword evidence="2" id="KW-1185">Reference proteome</keyword>
<accession>A0A975BW80</accession>
<gene>
    <name evidence="1" type="ORF">dnm_083680</name>
</gene>
<dbReference type="EMBL" id="CP061800">
    <property type="protein sequence ID" value="QTA92290.1"/>
    <property type="molecule type" value="Genomic_DNA"/>
</dbReference>
<evidence type="ECO:0000313" key="2">
    <source>
        <dbReference type="Proteomes" id="UP000663722"/>
    </source>
</evidence>
<proteinExistence type="predicted"/>
<reference evidence="1" key="1">
    <citation type="journal article" date="2021" name="Microb. Physiol.">
        <title>Proteogenomic Insights into the Physiology of Marine, Sulfate-Reducing, Filamentous Desulfonema limicola and Desulfonema magnum.</title>
        <authorList>
            <person name="Schnaars V."/>
            <person name="Wohlbrand L."/>
            <person name="Scheve S."/>
            <person name="Hinrichs C."/>
            <person name="Reinhardt R."/>
            <person name="Rabus R."/>
        </authorList>
    </citation>
    <scope>NUCLEOTIDE SEQUENCE</scope>
    <source>
        <strain evidence="1">4be13</strain>
    </source>
</reference>
<dbReference type="KEGG" id="dmm:dnm_083680"/>